<dbReference type="InterPro" id="IPR050881">
    <property type="entry name" value="LL-DAP_aminotransferase"/>
</dbReference>
<reference evidence="5 6" key="1">
    <citation type="journal article" date="2011" name="J. Bacteriol.">
        <title>Complete genome sequence of Burkholderia rhizoxinica, an endosymbiont of Rhizopus microsporus.</title>
        <authorList>
            <person name="Lackner G."/>
            <person name="Moebius N."/>
            <person name="Partida-Martinez L."/>
            <person name="Hertweck C."/>
        </authorList>
    </citation>
    <scope>NUCLEOTIDE SEQUENCE [LARGE SCALE GENOMIC DNA]</scope>
    <source>
        <strain evidence="6">DSM 19002 / CIP 109453 / HKI 454</strain>
    </source>
</reference>
<dbReference type="InterPro" id="IPR015422">
    <property type="entry name" value="PyrdxlP-dep_Trfase_small"/>
</dbReference>
<dbReference type="GO" id="GO:0009016">
    <property type="term" value="F:succinyldiaminopimelate transaminase activity"/>
    <property type="evidence" value="ECO:0007669"/>
    <property type="project" value="UniProtKB-EC"/>
</dbReference>
<protein>
    <submittedName>
        <fullName evidence="5">N-SUCCINYL-L,L-DAP AMINOTRANSFERASE</fullName>
        <ecNumber evidence="5">2.6.1.17</ecNumber>
    </submittedName>
</protein>
<dbReference type="InterPro" id="IPR015421">
    <property type="entry name" value="PyrdxlP-dep_Trfase_major"/>
</dbReference>
<dbReference type="AlphaFoldDB" id="E5AQY1"/>
<evidence type="ECO:0000259" key="4">
    <source>
        <dbReference type="Pfam" id="PF00155"/>
    </source>
</evidence>
<feature type="domain" description="Aminotransferase class I/classII large" evidence="4">
    <location>
        <begin position="120"/>
        <end position="485"/>
    </location>
</feature>
<dbReference type="STRING" id="882378.RBRH_03588"/>
<evidence type="ECO:0000256" key="2">
    <source>
        <dbReference type="ARBA" id="ARBA00022576"/>
    </source>
</evidence>
<name>E5AQY1_MYCRK</name>
<dbReference type="HOGENOM" id="CLU_017584_4_5_4"/>
<evidence type="ECO:0000313" key="6">
    <source>
        <dbReference type="Proteomes" id="UP000007437"/>
    </source>
</evidence>
<dbReference type="CDD" id="cd00609">
    <property type="entry name" value="AAT_like"/>
    <property type="match status" value="1"/>
</dbReference>
<dbReference type="InterPro" id="IPR015424">
    <property type="entry name" value="PyrdxlP-dep_Trfase"/>
</dbReference>
<dbReference type="Gene3D" id="3.40.640.10">
    <property type="entry name" value="Type I PLP-dependent aspartate aminotransferase-like (Major domain)"/>
    <property type="match status" value="1"/>
</dbReference>
<dbReference type="GO" id="GO:0009089">
    <property type="term" value="P:lysine biosynthetic process via diaminopimelate"/>
    <property type="evidence" value="ECO:0007669"/>
    <property type="project" value="InterPro"/>
</dbReference>
<accession>E5AQY1</accession>
<evidence type="ECO:0000313" key="5">
    <source>
        <dbReference type="EMBL" id="CBW75013.1"/>
    </source>
</evidence>
<sequence length="492" mass="53676">MESARHPCGARTFGPNHTIADWRPKPARAVRHAACRAGGTPAQARYNYSFANQPAFNAAAACIDAAAPVLAADMAARRRARRRHKGLLVNPRLNLLQPYPFEKLRALFDGVPPSPAHAPISFGIGEPKHPTPALVHEAVRASLEGLASYPATAGTPPLRHAIAAWLQRRYGLPAVDPATDVLPVVGSREALFAFAQTVIDPSRTSDASQPPVVLCPNPFYQIYEGAALLAGAQPYYVNSDPARHYACDYGTVPHDVWARTQLLYVCSPGNPTGAVLGLDDWREIFALSERFGFTIASDECYSEIYFDERNPPLGALQAAHALGRGFERIVMFSSLSKRSNVPGMRSGFVAGDASILKRFLLFRTYHGSALSPVYQAASIAAWGDEQHVRDNRREYVEKFGIVTPMLADVLDVTMPDAGFYLWAQVSRTGLDDCAFARRLYADYNVTVLPGSYLARTAHGANPGRNYVRIALVADTAECVEGARRIVQFCHSL</sequence>
<dbReference type="PANTHER" id="PTHR42832">
    <property type="entry name" value="AMINO ACID AMINOTRANSFERASE"/>
    <property type="match status" value="1"/>
</dbReference>
<proteinExistence type="predicted"/>
<comment type="cofactor">
    <cofactor evidence="1">
        <name>pyridoxal 5'-phosphate</name>
        <dbReference type="ChEBI" id="CHEBI:597326"/>
    </cofactor>
</comment>
<dbReference type="EMBL" id="FR687359">
    <property type="protein sequence ID" value="CBW75013.1"/>
    <property type="molecule type" value="Genomic_DNA"/>
</dbReference>
<keyword evidence="3 5" id="KW-0808">Transferase</keyword>
<keyword evidence="2 5" id="KW-0032">Aminotransferase</keyword>
<dbReference type="SUPFAM" id="SSF53383">
    <property type="entry name" value="PLP-dependent transferases"/>
    <property type="match status" value="1"/>
</dbReference>
<gene>
    <name evidence="5" type="ordered locus">RBRH_03588</name>
</gene>
<evidence type="ECO:0000256" key="1">
    <source>
        <dbReference type="ARBA" id="ARBA00001933"/>
    </source>
</evidence>
<dbReference type="Proteomes" id="UP000007437">
    <property type="component" value="Chromosome"/>
</dbReference>
<dbReference type="InterPro" id="IPR004839">
    <property type="entry name" value="Aminotransferase_I/II_large"/>
</dbReference>
<dbReference type="EC" id="2.6.1.17" evidence="5"/>
<dbReference type="Gene3D" id="3.90.1150.10">
    <property type="entry name" value="Aspartate Aminotransferase, domain 1"/>
    <property type="match status" value="1"/>
</dbReference>
<dbReference type="PANTHER" id="PTHR42832:SF3">
    <property type="entry name" value="L-GLUTAMINE--4-(METHYLSULFANYL)-2-OXOBUTANOATE AMINOTRANSFERASE"/>
    <property type="match status" value="1"/>
</dbReference>
<dbReference type="GO" id="GO:0030170">
    <property type="term" value="F:pyridoxal phosphate binding"/>
    <property type="evidence" value="ECO:0007669"/>
    <property type="project" value="InterPro"/>
</dbReference>
<evidence type="ECO:0000256" key="3">
    <source>
        <dbReference type="ARBA" id="ARBA00022679"/>
    </source>
</evidence>
<dbReference type="InterPro" id="IPR019878">
    <property type="entry name" value="DapC_beta/gammaproteobac"/>
</dbReference>
<dbReference type="NCBIfam" id="TIGR03538">
    <property type="entry name" value="DapC_gpp"/>
    <property type="match status" value="1"/>
</dbReference>
<dbReference type="KEGG" id="brh:RBRH_03588"/>
<dbReference type="Pfam" id="PF00155">
    <property type="entry name" value="Aminotran_1_2"/>
    <property type="match status" value="1"/>
</dbReference>
<dbReference type="eggNOG" id="COG0436">
    <property type="taxonomic scope" value="Bacteria"/>
</dbReference>
<organism evidence="5 6">
    <name type="scientific">Mycetohabitans rhizoxinica (strain DSM 19002 / CIP 109453 / HKI 454)</name>
    <name type="common">Paraburkholderia rhizoxinica</name>
    <dbReference type="NCBI Taxonomy" id="882378"/>
    <lineage>
        <taxon>Bacteria</taxon>
        <taxon>Pseudomonadati</taxon>
        <taxon>Pseudomonadota</taxon>
        <taxon>Betaproteobacteria</taxon>
        <taxon>Burkholderiales</taxon>
        <taxon>Burkholderiaceae</taxon>
        <taxon>Mycetohabitans</taxon>
    </lineage>
</organism>